<dbReference type="Proteomes" id="UP001501115">
    <property type="component" value="Unassembled WGS sequence"/>
</dbReference>
<evidence type="ECO:0008006" key="3">
    <source>
        <dbReference type="Google" id="ProtNLM"/>
    </source>
</evidence>
<protein>
    <recommendedName>
        <fullName evidence="3">Secreted protein</fullName>
    </recommendedName>
</protein>
<evidence type="ECO:0000313" key="1">
    <source>
        <dbReference type="EMBL" id="GAA4295928.1"/>
    </source>
</evidence>
<dbReference type="EMBL" id="BAABET010000001">
    <property type="protein sequence ID" value="GAA4295928.1"/>
    <property type="molecule type" value="Genomic_DNA"/>
</dbReference>
<gene>
    <name evidence="1" type="ORF">GCM10023086_09260</name>
</gene>
<proteinExistence type="predicted"/>
<sequence length="72" mass="7788">MAAVLTALRLWGVASFRCGDQRVRMVLVMRMTAPFFVPRRTSSALPCDLVYARVCGGGKMASAVKRGIVTPS</sequence>
<accession>A0ABP8F617</accession>
<name>A0ABP8F617_9ACTN</name>
<keyword evidence="2" id="KW-1185">Reference proteome</keyword>
<reference evidence="2" key="1">
    <citation type="journal article" date="2019" name="Int. J. Syst. Evol. Microbiol.">
        <title>The Global Catalogue of Microorganisms (GCM) 10K type strain sequencing project: providing services to taxonomists for standard genome sequencing and annotation.</title>
        <authorList>
            <consortium name="The Broad Institute Genomics Platform"/>
            <consortium name="The Broad Institute Genome Sequencing Center for Infectious Disease"/>
            <person name="Wu L."/>
            <person name="Ma J."/>
        </authorList>
    </citation>
    <scope>NUCLEOTIDE SEQUENCE [LARGE SCALE GENOMIC DNA]</scope>
    <source>
        <strain evidence="2">JCM 31290</strain>
    </source>
</reference>
<organism evidence="1 2">
    <name type="scientific">Streptomyces venetus</name>
    <dbReference type="NCBI Taxonomy" id="1701086"/>
    <lineage>
        <taxon>Bacteria</taxon>
        <taxon>Bacillati</taxon>
        <taxon>Actinomycetota</taxon>
        <taxon>Actinomycetes</taxon>
        <taxon>Kitasatosporales</taxon>
        <taxon>Streptomycetaceae</taxon>
        <taxon>Streptomyces</taxon>
    </lineage>
</organism>
<evidence type="ECO:0000313" key="2">
    <source>
        <dbReference type="Proteomes" id="UP001501115"/>
    </source>
</evidence>
<comment type="caution">
    <text evidence="1">The sequence shown here is derived from an EMBL/GenBank/DDBJ whole genome shotgun (WGS) entry which is preliminary data.</text>
</comment>